<reference evidence="1 2" key="1">
    <citation type="submission" date="2015-01" db="EMBL/GenBank/DDBJ databases">
        <title>Genome Assembly of Bacillus badius MTCC 1458.</title>
        <authorList>
            <person name="Verma A."/>
            <person name="Khatri I."/>
            <person name="Mual P."/>
            <person name="Subramanian S."/>
            <person name="Krishnamurthi S."/>
        </authorList>
    </citation>
    <scope>NUCLEOTIDE SEQUENCE [LARGE SCALE GENOMIC DNA]</scope>
    <source>
        <strain evidence="1 2">MTCC 1458</strain>
    </source>
</reference>
<evidence type="ECO:0008006" key="3">
    <source>
        <dbReference type="Google" id="ProtNLM"/>
    </source>
</evidence>
<comment type="caution">
    <text evidence="1">The sequence shown here is derived from an EMBL/GenBank/DDBJ whole genome shotgun (WGS) entry which is preliminary data.</text>
</comment>
<evidence type="ECO:0000313" key="1">
    <source>
        <dbReference type="EMBL" id="KIL77308.1"/>
    </source>
</evidence>
<evidence type="ECO:0000313" key="2">
    <source>
        <dbReference type="Proteomes" id="UP000031982"/>
    </source>
</evidence>
<proteinExistence type="predicted"/>
<organism evidence="1 2">
    <name type="scientific">Bacillus badius</name>
    <dbReference type="NCBI Taxonomy" id="1455"/>
    <lineage>
        <taxon>Bacteria</taxon>
        <taxon>Bacillati</taxon>
        <taxon>Bacillota</taxon>
        <taxon>Bacilli</taxon>
        <taxon>Bacillales</taxon>
        <taxon>Bacillaceae</taxon>
        <taxon>Pseudobacillus</taxon>
    </lineage>
</organism>
<gene>
    <name evidence="1" type="ORF">SD77_1551</name>
</gene>
<name>A0ABR5ARD1_BACBA</name>
<sequence>MIHELNGSPYYLIKCGFFLKVVDLIQQPLYNYKKLLIFISFYK</sequence>
<dbReference type="EMBL" id="JXLP01000015">
    <property type="protein sequence ID" value="KIL77308.1"/>
    <property type="molecule type" value="Genomic_DNA"/>
</dbReference>
<accession>A0ABR5ARD1</accession>
<keyword evidence="2" id="KW-1185">Reference proteome</keyword>
<dbReference type="Proteomes" id="UP000031982">
    <property type="component" value="Unassembled WGS sequence"/>
</dbReference>
<protein>
    <recommendedName>
        <fullName evidence="3">Mobile element protein</fullName>
    </recommendedName>
</protein>